<feature type="domain" description="Reverse transcriptase Ty1/copia-type" evidence="1">
    <location>
        <begin position="3"/>
        <end position="50"/>
    </location>
</feature>
<proteinExistence type="predicted"/>
<dbReference type="InterPro" id="IPR043502">
    <property type="entry name" value="DNA/RNA_pol_sf"/>
</dbReference>
<dbReference type="PANTHER" id="PTHR11439">
    <property type="entry name" value="GAG-POL-RELATED RETROTRANSPOSON"/>
    <property type="match status" value="1"/>
</dbReference>
<reference evidence="2" key="1">
    <citation type="submission" date="2020-02" db="EMBL/GenBank/DDBJ databases">
        <authorList>
            <person name="Scholz U."/>
            <person name="Mascher M."/>
            <person name="Fiebig A."/>
        </authorList>
    </citation>
    <scope>NUCLEOTIDE SEQUENCE</scope>
</reference>
<keyword evidence="3" id="KW-1185">Reference proteome</keyword>
<name>A0A7I8KQF8_SPIIN</name>
<evidence type="ECO:0000313" key="3">
    <source>
        <dbReference type="Proteomes" id="UP000663760"/>
    </source>
</evidence>
<dbReference type="EMBL" id="LR746270">
    <property type="protein sequence ID" value="CAA7399831.1"/>
    <property type="molecule type" value="Genomic_DNA"/>
</dbReference>
<dbReference type="CDD" id="cd09272">
    <property type="entry name" value="RNase_HI_RT_Ty1"/>
    <property type="match status" value="1"/>
</dbReference>
<evidence type="ECO:0000259" key="1">
    <source>
        <dbReference type="Pfam" id="PF07727"/>
    </source>
</evidence>
<dbReference type="InterPro" id="IPR013103">
    <property type="entry name" value="RVT_2"/>
</dbReference>
<organism evidence="2 3">
    <name type="scientific">Spirodela intermedia</name>
    <name type="common">Intermediate duckweed</name>
    <dbReference type="NCBI Taxonomy" id="51605"/>
    <lineage>
        <taxon>Eukaryota</taxon>
        <taxon>Viridiplantae</taxon>
        <taxon>Streptophyta</taxon>
        <taxon>Embryophyta</taxon>
        <taxon>Tracheophyta</taxon>
        <taxon>Spermatophyta</taxon>
        <taxon>Magnoliopsida</taxon>
        <taxon>Liliopsida</taxon>
        <taxon>Araceae</taxon>
        <taxon>Lemnoideae</taxon>
        <taxon>Spirodela</taxon>
    </lineage>
</organism>
<dbReference type="Pfam" id="PF07727">
    <property type="entry name" value="RVT_2"/>
    <property type="match status" value="1"/>
</dbReference>
<gene>
    <name evidence="2" type="ORF">SI8410_07010501</name>
</gene>
<accession>A0A7I8KQF8</accession>
<sequence length="202" mass="22459">MTILIVNVDDILITGDDTNEIQNLSKNLSQEFDIKSLGRLRYFLGIEVAHLREETGQLTCKPIVILVDINVKLEAGGDSPPVNKESFQRLIGKLIYLNHSKSDVAYAVSSLSQFMNDPRENSLTGSILYSGIFEEYCGDSTVEIYSDVDYAGSVHDRRSSSGYCSFISGNLVSWRKKKQKVVSRSSVEAQFRAMAQGICEAM</sequence>
<dbReference type="Proteomes" id="UP000663760">
    <property type="component" value="Chromosome 7"/>
</dbReference>
<dbReference type="PANTHER" id="PTHR11439:SF463">
    <property type="entry name" value="REVERSE TRANSCRIPTASE TY1_COPIA-TYPE DOMAIN-CONTAINING PROTEIN"/>
    <property type="match status" value="1"/>
</dbReference>
<dbReference type="SUPFAM" id="SSF56672">
    <property type="entry name" value="DNA/RNA polymerases"/>
    <property type="match status" value="1"/>
</dbReference>
<dbReference type="OrthoDB" id="1919845at2759"/>
<dbReference type="AlphaFoldDB" id="A0A7I8KQF8"/>
<evidence type="ECO:0000313" key="2">
    <source>
        <dbReference type="EMBL" id="CAA7399831.1"/>
    </source>
</evidence>
<protein>
    <recommendedName>
        <fullName evidence="1">Reverse transcriptase Ty1/copia-type domain-containing protein</fullName>
    </recommendedName>
</protein>